<comment type="similarity">
    <text evidence="2 13">Belongs to the ATPase protein 8 family.</text>
</comment>
<protein>
    <recommendedName>
        <fullName evidence="3 13">ATP synthase protein 8</fullName>
    </recommendedName>
</protein>
<comment type="caution">
    <text evidence="14">The sequence shown here is derived from an EMBL/GenBank/DDBJ whole genome shotgun (WGS) entry which is preliminary data.</text>
</comment>
<evidence type="ECO:0000256" key="4">
    <source>
        <dbReference type="ARBA" id="ARBA00022448"/>
    </source>
</evidence>
<evidence type="ECO:0000256" key="12">
    <source>
        <dbReference type="ARBA" id="ARBA00023310"/>
    </source>
</evidence>
<comment type="subcellular location">
    <subcellularLocation>
        <location evidence="13">Mitochondrion inner membrane</location>
        <topology evidence="13">Single-pass membrane protein</topology>
    </subcellularLocation>
    <subcellularLocation>
        <location evidence="1">Mitochondrion membrane</location>
        <topology evidence="1">Single-pass membrane protein</topology>
    </subcellularLocation>
</comment>
<proteinExistence type="inferred from homology"/>
<evidence type="ECO:0000256" key="2">
    <source>
        <dbReference type="ARBA" id="ARBA00008892"/>
    </source>
</evidence>
<keyword evidence="12 13" id="KW-0066">ATP synthesis</keyword>
<dbReference type="GO" id="GO:0045259">
    <property type="term" value="C:proton-transporting ATP synthase complex"/>
    <property type="evidence" value="ECO:0007669"/>
    <property type="project" value="UniProtKB-KW"/>
</dbReference>
<evidence type="ECO:0000256" key="8">
    <source>
        <dbReference type="ARBA" id="ARBA00022989"/>
    </source>
</evidence>
<geneLocation type="mitochondrion" evidence="14"/>
<evidence type="ECO:0000256" key="11">
    <source>
        <dbReference type="ARBA" id="ARBA00023136"/>
    </source>
</evidence>
<dbReference type="PANTHER" id="PTHR36101:SF1">
    <property type="entry name" value="ATP SYNTHASE PROTEIN 8"/>
    <property type="match status" value="1"/>
</dbReference>
<dbReference type="Pfam" id="PF05933">
    <property type="entry name" value="Fun_ATP-synt_8"/>
    <property type="match status" value="1"/>
</dbReference>
<dbReference type="EMBL" id="NBII01000013">
    <property type="protein sequence ID" value="TQF64778.1"/>
    <property type="molecule type" value="Genomic_DNA"/>
</dbReference>
<keyword evidence="7 13" id="KW-0375">Hydrogen ion transport</keyword>
<dbReference type="InterPro" id="IPR009230">
    <property type="entry name" value="ATP_synth_su8_fun"/>
</dbReference>
<keyword evidence="5 13" id="KW-0138">CF(0)</keyword>
<keyword evidence="15" id="KW-1185">Reference proteome</keyword>
<gene>
    <name evidence="14" type="ORF">PNOK_m000012</name>
</gene>
<dbReference type="GO" id="GO:0046933">
    <property type="term" value="F:proton-transporting ATP synthase activity, rotational mechanism"/>
    <property type="evidence" value="ECO:0007669"/>
    <property type="project" value="TreeGrafter"/>
</dbReference>
<dbReference type="PANTHER" id="PTHR36101">
    <property type="entry name" value="ATP SYNTHASE PROTEIN 8"/>
    <property type="match status" value="1"/>
</dbReference>
<dbReference type="Proteomes" id="UP000217199">
    <property type="component" value="Unassembled WGS sequence"/>
</dbReference>
<comment type="subunit">
    <text evidence="13">F-type ATPases have 2 components, CF(1) - the catalytic core - and CF(0) - the membrane proton channel.</text>
</comment>
<sequence length="52" mass="6228">MPQLVPFYFINQLSFSFLTLLALIYVFSKYVLPLFTYNQVVRMYITKLSNIK</sequence>
<evidence type="ECO:0000256" key="5">
    <source>
        <dbReference type="ARBA" id="ARBA00022547"/>
    </source>
</evidence>
<keyword evidence="10 13" id="KW-0496">Mitochondrion</keyword>
<evidence type="ECO:0000256" key="9">
    <source>
        <dbReference type="ARBA" id="ARBA00023065"/>
    </source>
</evidence>
<dbReference type="STRING" id="2282107.A0A541AXI2"/>
<feature type="transmembrane region" description="Helical" evidence="13">
    <location>
        <begin position="6"/>
        <end position="27"/>
    </location>
</feature>
<evidence type="ECO:0000313" key="15">
    <source>
        <dbReference type="Proteomes" id="UP000217199"/>
    </source>
</evidence>
<keyword evidence="11 13" id="KW-0472">Membrane</keyword>
<reference evidence="14 15" key="1">
    <citation type="journal article" date="2017" name="Mol. Ecol.">
        <title>Comparative and population genomic landscape of Phellinus noxius: A hypervariable fungus causing root rot in trees.</title>
        <authorList>
            <person name="Chung C.L."/>
            <person name="Lee T.J."/>
            <person name="Akiba M."/>
            <person name="Lee H.H."/>
            <person name="Kuo T.H."/>
            <person name="Liu D."/>
            <person name="Ke H.M."/>
            <person name="Yokoi T."/>
            <person name="Roa M.B."/>
            <person name="Lu M.J."/>
            <person name="Chang Y.Y."/>
            <person name="Ann P.J."/>
            <person name="Tsai J.N."/>
            <person name="Chen C.Y."/>
            <person name="Tzean S.S."/>
            <person name="Ota Y."/>
            <person name="Hattori T."/>
            <person name="Sahashi N."/>
            <person name="Liou R.F."/>
            <person name="Kikuchi T."/>
            <person name="Tsai I.J."/>
        </authorList>
    </citation>
    <scope>NUCLEOTIDE SEQUENCE [LARGE SCALE GENOMIC DNA]</scope>
    <source>
        <strain evidence="14 15">FFPRI411160</strain>
    </source>
</reference>
<organism evidence="14 15">
    <name type="scientific">Pyrrhoderma noxium</name>
    <dbReference type="NCBI Taxonomy" id="2282107"/>
    <lineage>
        <taxon>Eukaryota</taxon>
        <taxon>Fungi</taxon>
        <taxon>Dikarya</taxon>
        <taxon>Basidiomycota</taxon>
        <taxon>Agaricomycotina</taxon>
        <taxon>Agaricomycetes</taxon>
        <taxon>Hymenochaetales</taxon>
        <taxon>Hymenochaetaceae</taxon>
        <taxon>Pyrrhoderma</taxon>
    </lineage>
</organism>
<keyword evidence="9 13" id="KW-0406">Ion transport</keyword>
<evidence type="ECO:0000256" key="6">
    <source>
        <dbReference type="ARBA" id="ARBA00022692"/>
    </source>
</evidence>
<evidence type="ECO:0000256" key="3">
    <source>
        <dbReference type="ARBA" id="ARBA00019651"/>
    </source>
</evidence>
<accession>A0A541AXI2</accession>
<evidence type="ECO:0000256" key="1">
    <source>
        <dbReference type="ARBA" id="ARBA00004304"/>
    </source>
</evidence>
<keyword evidence="6 13" id="KW-0812">Transmembrane</keyword>
<keyword evidence="8 13" id="KW-1133">Transmembrane helix</keyword>
<dbReference type="OrthoDB" id="3916939at2759"/>
<evidence type="ECO:0000256" key="7">
    <source>
        <dbReference type="ARBA" id="ARBA00022781"/>
    </source>
</evidence>
<name>A0A541AXI2_9AGAM</name>
<keyword evidence="4 13" id="KW-0813">Transport</keyword>
<dbReference type="FunCoup" id="A0A541AXI2">
    <property type="interactions" value="52"/>
</dbReference>
<evidence type="ECO:0000256" key="13">
    <source>
        <dbReference type="RuleBase" id="RU368038"/>
    </source>
</evidence>
<dbReference type="GO" id="GO:0005743">
    <property type="term" value="C:mitochondrial inner membrane"/>
    <property type="evidence" value="ECO:0007669"/>
    <property type="project" value="UniProtKB-SubCell"/>
</dbReference>
<comment type="function">
    <text evidence="13">Mitochondrial membrane ATP synthase (F(1)F(0) ATP synthase or Complex V) produces ATP from ADP in the presence of a proton gradient across the membrane which is generated by electron transport complexes of the respiratory chain. F-type ATPases consist of two structural domains, F(1) - containing the extramembraneous catalytic core and F(0) - containing the membrane proton channel, linked together by a central stalk and a peripheral stalk. During catalysis, ATP synthesis in the catalytic domain of F(1) is coupled via a rotary mechanism of the central stalk subunits to proton translocation. Part of the complex F(0) domain. Minor subunit located with subunit a in the membrane.</text>
</comment>
<evidence type="ECO:0000313" key="14">
    <source>
        <dbReference type="EMBL" id="TQF64778.1"/>
    </source>
</evidence>
<evidence type="ECO:0000256" key="10">
    <source>
        <dbReference type="ARBA" id="ARBA00023128"/>
    </source>
</evidence>
<dbReference type="AlphaFoldDB" id="A0A541AXI2"/>
<dbReference type="InParanoid" id="A0A541AXI2"/>